<dbReference type="Proteomes" id="UP001156856">
    <property type="component" value="Unassembled WGS sequence"/>
</dbReference>
<evidence type="ECO:0000256" key="1">
    <source>
        <dbReference type="SAM" id="Phobius"/>
    </source>
</evidence>
<protein>
    <submittedName>
        <fullName evidence="2">Uncharacterized protein</fullName>
    </submittedName>
</protein>
<sequence>MRAPGTRRSSPLGATCEGLTLKVVKWSRRYRRQMGGEGLFTLAGVFPASGLMEAASVRLDQPD</sequence>
<organism evidence="2 4">
    <name type="scientific">Methylobacterium oxalidis</name>
    <dbReference type="NCBI Taxonomy" id="944322"/>
    <lineage>
        <taxon>Bacteria</taxon>
        <taxon>Pseudomonadati</taxon>
        <taxon>Pseudomonadota</taxon>
        <taxon>Alphaproteobacteria</taxon>
        <taxon>Hyphomicrobiales</taxon>
        <taxon>Methylobacteriaceae</taxon>
        <taxon>Methylobacterium</taxon>
    </lineage>
</organism>
<reference evidence="3" key="4">
    <citation type="submission" date="2023-01" db="EMBL/GenBank/DDBJ databases">
        <title>Draft genome sequence of Methylobacterium oxalidis strain NBRC 107715.</title>
        <authorList>
            <person name="Sun Q."/>
            <person name="Mori K."/>
        </authorList>
    </citation>
    <scope>NUCLEOTIDE SEQUENCE</scope>
    <source>
        <strain evidence="3">NBRC 107715</strain>
    </source>
</reference>
<proteinExistence type="predicted"/>
<dbReference type="EMBL" id="BJZU01000055">
    <property type="protein sequence ID" value="GEP04896.1"/>
    <property type="molecule type" value="Genomic_DNA"/>
</dbReference>
<keyword evidence="1" id="KW-0812">Transmembrane</keyword>
<dbReference type="Proteomes" id="UP000321960">
    <property type="component" value="Unassembled WGS sequence"/>
</dbReference>
<keyword evidence="5" id="KW-1185">Reference proteome</keyword>
<evidence type="ECO:0000313" key="4">
    <source>
        <dbReference type="Proteomes" id="UP000321960"/>
    </source>
</evidence>
<evidence type="ECO:0000313" key="5">
    <source>
        <dbReference type="Proteomes" id="UP001156856"/>
    </source>
</evidence>
<evidence type="ECO:0000313" key="3">
    <source>
        <dbReference type="EMBL" id="GLS67027.1"/>
    </source>
</evidence>
<dbReference type="AlphaFoldDB" id="A0A512J4K0"/>
<comment type="caution">
    <text evidence="2">The sequence shown here is derived from an EMBL/GenBank/DDBJ whole genome shotgun (WGS) entry which is preliminary data.</text>
</comment>
<reference evidence="5" key="2">
    <citation type="journal article" date="2019" name="Int. J. Syst. Evol. Microbiol.">
        <title>The Global Catalogue of Microorganisms (GCM) 10K type strain sequencing project: providing services to taxonomists for standard genome sequencing and annotation.</title>
        <authorList>
            <consortium name="The Broad Institute Genomics Platform"/>
            <consortium name="The Broad Institute Genome Sequencing Center for Infectious Disease"/>
            <person name="Wu L."/>
            <person name="Ma J."/>
        </authorList>
    </citation>
    <scope>NUCLEOTIDE SEQUENCE [LARGE SCALE GENOMIC DNA]</scope>
    <source>
        <strain evidence="5">NBRC 107715</strain>
    </source>
</reference>
<feature type="transmembrane region" description="Helical" evidence="1">
    <location>
        <begin position="38"/>
        <end position="57"/>
    </location>
</feature>
<reference evidence="2 4" key="3">
    <citation type="submission" date="2019-07" db="EMBL/GenBank/DDBJ databases">
        <title>Whole genome shotgun sequence of Methylobacterium oxalidis NBRC 107715.</title>
        <authorList>
            <person name="Hosoyama A."/>
            <person name="Uohara A."/>
            <person name="Ohji S."/>
            <person name="Ichikawa N."/>
        </authorList>
    </citation>
    <scope>NUCLEOTIDE SEQUENCE [LARGE SCALE GENOMIC DNA]</scope>
    <source>
        <strain evidence="2 4">NBRC 107715</strain>
    </source>
</reference>
<reference evidence="3" key="1">
    <citation type="journal article" date="2014" name="Int. J. Syst. Evol. Microbiol.">
        <title>Complete genome of a new Firmicutes species belonging to the dominant human colonic microbiota ('Ruminococcus bicirculans') reveals two chromosomes and a selective capacity to utilize plant glucans.</title>
        <authorList>
            <consortium name="NISC Comparative Sequencing Program"/>
            <person name="Wegmann U."/>
            <person name="Louis P."/>
            <person name="Goesmann A."/>
            <person name="Henrissat B."/>
            <person name="Duncan S.H."/>
            <person name="Flint H.J."/>
        </authorList>
    </citation>
    <scope>NUCLEOTIDE SEQUENCE</scope>
    <source>
        <strain evidence="3">NBRC 107715</strain>
    </source>
</reference>
<keyword evidence="1" id="KW-1133">Transmembrane helix</keyword>
<gene>
    <name evidence="3" type="ORF">GCM10007888_54100</name>
    <name evidence="2" type="ORF">MOX02_29340</name>
</gene>
<keyword evidence="1" id="KW-0472">Membrane</keyword>
<evidence type="ECO:0000313" key="2">
    <source>
        <dbReference type="EMBL" id="GEP04896.1"/>
    </source>
</evidence>
<name>A0A512J4K0_9HYPH</name>
<dbReference type="EMBL" id="BSPK01000109">
    <property type="protein sequence ID" value="GLS67027.1"/>
    <property type="molecule type" value="Genomic_DNA"/>
</dbReference>
<accession>A0A512J4K0</accession>